<evidence type="ECO:0000256" key="1">
    <source>
        <dbReference type="SAM" id="SignalP"/>
    </source>
</evidence>
<sequence length="222" mass="23597">MAQGRIRRALLLCLALAGCAGPDPVPDPGSGARSEACRSGAEALSRYDVRGVIVRVPRALSVAEGTGYYPLGDIVWHGDPPGDRHAQVQQIFLEAAEEAFARSNGGRPVVATLQVAYFHALSETARAWIGGWHSLRFEVTLTDPATGAVVVPAHLVSLQLRGYGGARARAAEARGETQRYRITRKLVDVLGVVVLGLCPLPPVPPVPPAELPERVAPIRPRG</sequence>
<dbReference type="EMBL" id="WUMU01000003">
    <property type="protein sequence ID" value="MXN16929.1"/>
    <property type="molecule type" value="Genomic_DNA"/>
</dbReference>
<reference evidence="2 3" key="1">
    <citation type="submission" date="2019-12" db="EMBL/GenBank/DDBJ databases">
        <authorList>
            <person name="Li M."/>
        </authorList>
    </citation>
    <scope>NUCLEOTIDE SEQUENCE [LARGE SCALE GENOMIC DNA]</scope>
    <source>
        <strain evidence="2 3">GBMRC 2024</strain>
    </source>
</reference>
<proteinExistence type="predicted"/>
<gene>
    <name evidence="2" type="ORF">GR170_03710</name>
</gene>
<feature type="signal peptide" evidence="1">
    <location>
        <begin position="1"/>
        <end position="20"/>
    </location>
</feature>
<evidence type="ECO:0000313" key="3">
    <source>
        <dbReference type="Proteomes" id="UP000477911"/>
    </source>
</evidence>
<dbReference type="Proteomes" id="UP000477911">
    <property type="component" value="Unassembled WGS sequence"/>
</dbReference>
<dbReference type="RefSeq" id="WP_160891748.1">
    <property type="nucleotide sequence ID" value="NZ_WUMU01000003.1"/>
</dbReference>
<dbReference type="AlphaFoldDB" id="A0A6L7FZ36"/>
<feature type="chain" id="PRO_5026927409" description="Lipoprotein" evidence="1">
    <location>
        <begin position="21"/>
        <end position="222"/>
    </location>
</feature>
<comment type="caution">
    <text evidence="2">The sequence shown here is derived from an EMBL/GenBank/DDBJ whole genome shotgun (WGS) entry which is preliminary data.</text>
</comment>
<keyword evidence="3" id="KW-1185">Reference proteome</keyword>
<keyword evidence="1" id="KW-0732">Signal</keyword>
<organism evidence="2 3">
    <name type="scientific">Pseudooceanicola albus</name>
    <dbReference type="NCBI Taxonomy" id="2692189"/>
    <lineage>
        <taxon>Bacteria</taxon>
        <taxon>Pseudomonadati</taxon>
        <taxon>Pseudomonadota</taxon>
        <taxon>Alphaproteobacteria</taxon>
        <taxon>Rhodobacterales</taxon>
        <taxon>Paracoccaceae</taxon>
        <taxon>Pseudooceanicola</taxon>
    </lineage>
</organism>
<evidence type="ECO:0008006" key="4">
    <source>
        <dbReference type="Google" id="ProtNLM"/>
    </source>
</evidence>
<evidence type="ECO:0000313" key="2">
    <source>
        <dbReference type="EMBL" id="MXN16929.1"/>
    </source>
</evidence>
<dbReference type="InterPro" id="IPR046705">
    <property type="entry name" value="DUF6778"/>
</dbReference>
<protein>
    <recommendedName>
        <fullName evidence="4">Lipoprotein</fullName>
    </recommendedName>
</protein>
<dbReference type="PROSITE" id="PS51257">
    <property type="entry name" value="PROKAR_LIPOPROTEIN"/>
    <property type="match status" value="1"/>
</dbReference>
<dbReference type="Pfam" id="PF20569">
    <property type="entry name" value="DUF6778"/>
    <property type="match status" value="1"/>
</dbReference>
<accession>A0A6L7FZ36</accession>
<name>A0A6L7FZ36_9RHOB</name>